<comment type="caution">
    <text evidence="2">The sequence shown here is derived from an EMBL/GenBank/DDBJ whole genome shotgun (WGS) entry which is preliminary data.</text>
</comment>
<feature type="compositionally biased region" description="Acidic residues" evidence="1">
    <location>
        <begin position="169"/>
        <end position="182"/>
    </location>
</feature>
<reference evidence="2 3" key="1">
    <citation type="journal article" date="2017" name="Curr. Biol.">
        <title>Genome architecture and evolution of a unichromosomal asexual nematode.</title>
        <authorList>
            <person name="Fradin H."/>
            <person name="Zegar C."/>
            <person name="Gutwein M."/>
            <person name="Lucas J."/>
            <person name="Kovtun M."/>
            <person name="Corcoran D."/>
            <person name="Baugh L.R."/>
            <person name="Kiontke K."/>
            <person name="Gunsalus K."/>
            <person name="Fitch D.H."/>
            <person name="Piano F."/>
        </authorList>
    </citation>
    <scope>NUCLEOTIDE SEQUENCE [LARGE SCALE GENOMIC DNA]</scope>
    <source>
        <strain evidence="2">PF1309</strain>
    </source>
</reference>
<dbReference type="OrthoDB" id="6381867at2759"/>
<proteinExistence type="predicted"/>
<evidence type="ECO:0000256" key="1">
    <source>
        <dbReference type="SAM" id="MobiDB-lite"/>
    </source>
</evidence>
<sequence>MASLSTSENSAFSPYHRDNSLPSVSSSVSSPSRDPAPPLIKPRPILAPIPFVPSSVNNSFILDLAGTKGVEHSDSNIYRRIHGKRKERPNSCGGEILRLCSPTEEDPQRPPSSPTRSTLQISPIPTQRSNDFKQILERFQTADKRAQVERRFTLDSLRNGAGSWQPNETEAETEAEQEQEPDTETHNTTSTDMSPAHHGIGQRDEWSPAGTPSNKTGEWLSSRNNSANRECWSPHRTSLSSNYSSSEKVPFLAIHQPVLASAHLPCKVPIAFCRHDPARPDLSGPSPSLIPSRRGSSPDIMHDHRSEESPLSHTGSTPEPLVSSPILVNDMHRAAPLTIKVPTPKRRSLPGRWIKETDIDDPLSLPLSPLASPSIDAFSHEDLRDKVRSNRISSLAQAQQAQNFDASHNHLNGRPKTNSRYAGSCRRVLSGIDPNTRTPNGVYVRRSRSKDDRFLSQQVINENGSISSMHQIPIFMSNESVRRSPARSPIRSPSPRLKPKGVCDDIYKHYQQICLSHVQTLTTVADKLSEELRKGEEPVSRNRLGQLDFSSFIIESTHPILTKGKSLFYNGSLPRANLPDYPVTLMIAPCSQYAPLMRRQESHLFSVPGFFELEDQNGDIRRFLQDTGTQNLDGRNTKVIALPRLNLCSFHSLAAHHLNERLDRSSHEQLVSFIVLQLLAALKALQSEGVESLSTNFKEFLLAYRFSTPSDPKSQLKEFPRLLFLPETLGAEIESGGDEMVGLCRYALRALCTLLHHRMDGRVPQIKLRSRYSRALMACAVLLQEDKSSSLTKAKNVLELSLWSSGEHFESESDARNWLDTARAECVDVMLKQMMNEPGCRLRTRERYRIEFLLSATPRALIESQLAILAADIR</sequence>
<feature type="region of interest" description="Disordered" evidence="1">
    <location>
        <begin position="100"/>
        <end position="131"/>
    </location>
</feature>
<dbReference type="AlphaFoldDB" id="A0A2A2L3D1"/>
<dbReference type="PANTHER" id="PTHR37970:SF1">
    <property type="entry name" value="SERINE-RICH ADHESIN FOR PLATELETS"/>
    <property type="match status" value="1"/>
</dbReference>
<name>A0A2A2L3D1_9BILA</name>
<accession>A0A2A2L3D1</accession>
<feature type="region of interest" description="Disordered" evidence="1">
    <location>
        <begin position="1"/>
        <end position="44"/>
    </location>
</feature>
<dbReference type="EMBL" id="LIAE01007239">
    <property type="protein sequence ID" value="PAV80633.1"/>
    <property type="molecule type" value="Genomic_DNA"/>
</dbReference>
<feature type="region of interest" description="Disordered" evidence="1">
    <location>
        <begin position="157"/>
        <end position="243"/>
    </location>
</feature>
<feature type="compositionally biased region" description="Polar residues" evidence="1">
    <location>
        <begin position="119"/>
        <end position="129"/>
    </location>
</feature>
<feature type="compositionally biased region" description="Basic and acidic residues" evidence="1">
    <location>
        <begin position="300"/>
        <end position="310"/>
    </location>
</feature>
<gene>
    <name evidence="2" type="ORF">WR25_12649</name>
</gene>
<evidence type="ECO:0000313" key="3">
    <source>
        <dbReference type="Proteomes" id="UP000218231"/>
    </source>
</evidence>
<feature type="compositionally biased region" description="Polar residues" evidence="1">
    <location>
        <begin position="210"/>
        <end position="228"/>
    </location>
</feature>
<feature type="compositionally biased region" description="Pro residues" evidence="1">
    <location>
        <begin position="34"/>
        <end position="44"/>
    </location>
</feature>
<feature type="region of interest" description="Disordered" evidence="1">
    <location>
        <begin position="279"/>
        <end position="320"/>
    </location>
</feature>
<dbReference type="PANTHER" id="PTHR37970">
    <property type="entry name" value="PROTEIN CBG08587"/>
    <property type="match status" value="1"/>
</dbReference>
<dbReference type="Proteomes" id="UP000218231">
    <property type="component" value="Unassembled WGS sequence"/>
</dbReference>
<feature type="compositionally biased region" description="Low complexity" evidence="1">
    <location>
        <begin position="20"/>
        <end position="32"/>
    </location>
</feature>
<keyword evidence="3" id="KW-1185">Reference proteome</keyword>
<feature type="compositionally biased region" description="Polar residues" evidence="1">
    <location>
        <begin position="1"/>
        <end position="12"/>
    </location>
</feature>
<organism evidence="2 3">
    <name type="scientific">Diploscapter pachys</name>
    <dbReference type="NCBI Taxonomy" id="2018661"/>
    <lineage>
        <taxon>Eukaryota</taxon>
        <taxon>Metazoa</taxon>
        <taxon>Ecdysozoa</taxon>
        <taxon>Nematoda</taxon>
        <taxon>Chromadorea</taxon>
        <taxon>Rhabditida</taxon>
        <taxon>Rhabditina</taxon>
        <taxon>Rhabditomorpha</taxon>
        <taxon>Rhabditoidea</taxon>
        <taxon>Rhabditidae</taxon>
        <taxon>Diploscapter</taxon>
    </lineage>
</organism>
<evidence type="ECO:0000313" key="2">
    <source>
        <dbReference type="EMBL" id="PAV80633.1"/>
    </source>
</evidence>
<protein>
    <submittedName>
        <fullName evidence="2">Uncharacterized protein</fullName>
    </submittedName>
</protein>